<accession>A0A7T0G0W3</accession>
<dbReference type="EMBL" id="CP048685">
    <property type="protein sequence ID" value="QPJ62930.1"/>
    <property type="molecule type" value="Genomic_DNA"/>
</dbReference>
<evidence type="ECO:0000256" key="7">
    <source>
        <dbReference type="ARBA" id="ARBA00024382"/>
    </source>
</evidence>
<dbReference type="PANTHER" id="PTHR30258:SF2">
    <property type="entry name" value="COMG OPERON PROTEIN 1"/>
    <property type="match status" value="1"/>
</dbReference>
<evidence type="ECO:0000256" key="5">
    <source>
        <dbReference type="ARBA" id="ARBA00022927"/>
    </source>
</evidence>
<reference evidence="10 11" key="1">
    <citation type="submission" date="2020-02" db="EMBL/GenBank/DDBJ databases">
        <title>Genomic and physiological characterization of two novel Nitrospinaceae genera.</title>
        <authorList>
            <person name="Mueller A.J."/>
            <person name="Jung M.-Y."/>
            <person name="Strachan C.R."/>
            <person name="Herbold C.W."/>
            <person name="Kirkegaard R.H."/>
            <person name="Daims H."/>
        </authorList>
    </citation>
    <scope>NUCLEOTIDE SEQUENCE [LARGE SCALE GENOMIC DNA]</scope>
    <source>
        <strain evidence="10">EB</strain>
    </source>
</reference>
<dbReference type="AlphaFoldDB" id="A0A7T0G0W3"/>
<dbReference type="GO" id="GO:0016887">
    <property type="term" value="F:ATP hydrolysis activity"/>
    <property type="evidence" value="ECO:0007669"/>
    <property type="project" value="TreeGrafter"/>
</dbReference>
<dbReference type="CDD" id="cd01129">
    <property type="entry name" value="PulE-GspE-like"/>
    <property type="match status" value="1"/>
</dbReference>
<dbReference type="InterPro" id="IPR027417">
    <property type="entry name" value="P-loop_NTPase"/>
</dbReference>
<dbReference type="InterPro" id="IPR037257">
    <property type="entry name" value="T2SS_E_N_sf"/>
</dbReference>
<organism evidence="10 11">
    <name type="scientific">Candidatus Nitronauta litoralis</name>
    <dbReference type="NCBI Taxonomy" id="2705533"/>
    <lineage>
        <taxon>Bacteria</taxon>
        <taxon>Pseudomonadati</taxon>
        <taxon>Nitrospinota/Tectimicrobiota group</taxon>
        <taxon>Nitrospinota</taxon>
        <taxon>Nitrospinia</taxon>
        <taxon>Nitrospinales</taxon>
        <taxon>Nitrospinaceae</taxon>
        <taxon>Candidatus Nitronauta</taxon>
    </lineage>
</organism>
<dbReference type="Gene3D" id="3.30.300.160">
    <property type="entry name" value="Type II secretion system, protein E, N-terminal domain"/>
    <property type="match status" value="1"/>
</dbReference>
<evidence type="ECO:0000256" key="8">
    <source>
        <dbReference type="ARBA" id="ARBA00034006"/>
    </source>
</evidence>
<dbReference type="SUPFAM" id="SSF52540">
    <property type="entry name" value="P-loop containing nucleoside triphosphate hydrolases"/>
    <property type="match status" value="1"/>
</dbReference>
<dbReference type="Pfam" id="PF00437">
    <property type="entry name" value="T2SSE"/>
    <property type="match status" value="1"/>
</dbReference>
<name>A0A7T0G0W3_9BACT</name>
<dbReference type="FunFam" id="3.30.450.90:FF:000001">
    <property type="entry name" value="Type II secretion system ATPase GspE"/>
    <property type="match status" value="1"/>
</dbReference>
<evidence type="ECO:0000256" key="6">
    <source>
        <dbReference type="ARBA" id="ARBA00022967"/>
    </source>
</evidence>
<dbReference type="Gene3D" id="3.40.50.300">
    <property type="entry name" value="P-loop containing nucleotide triphosphate hydrolases"/>
    <property type="match status" value="1"/>
</dbReference>
<dbReference type="GO" id="GO:0005524">
    <property type="term" value="F:ATP binding"/>
    <property type="evidence" value="ECO:0007669"/>
    <property type="project" value="UniProtKB-KW"/>
</dbReference>
<evidence type="ECO:0000259" key="9">
    <source>
        <dbReference type="PROSITE" id="PS00662"/>
    </source>
</evidence>
<dbReference type="PANTHER" id="PTHR30258">
    <property type="entry name" value="TYPE II SECRETION SYSTEM PROTEIN GSPE-RELATED"/>
    <property type="match status" value="1"/>
</dbReference>
<keyword evidence="5" id="KW-0653">Protein transport</keyword>
<dbReference type="InterPro" id="IPR007831">
    <property type="entry name" value="T2SS_GspE_N"/>
</dbReference>
<feature type="domain" description="Bacterial type II secretion system protein E" evidence="9">
    <location>
        <begin position="386"/>
        <end position="400"/>
    </location>
</feature>
<evidence type="ECO:0000256" key="2">
    <source>
        <dbReference type="ARBA" id="ARBA00022448"/>
    </source>
</evidence>
<proteinExistence type="inferred from homology"/>
<keyword evidence="4" id="KW-0067">ATP-binding</keyword>
<evidence type="ECO:0000256" key="3">
    <source>
        <dbReference type="ARBA" id="ARBA00022741"/>
    </source>
</evidence>
<dbReference type="SUPFAM" id="SSF160246">
    <property type="entry name" value="EspE N-terminal domain-like"/>
    <property type="match status" value="1"/>
</dbReference>
<dbReference type="Gene3D" id="3.30.450.90">
    <property type="match status" value="1"/>
</dbReference>
<comment type="catalytic activity">
    <reaction evidence="8">
        <text>ATP + H2O + cellular proteinSide 1 = ADP + phosphate + cellular proteinSide 2.</text>
        <dbReference type="EC" id="7.4.2.8"/>
    </reaction>
</comment>
<dbReference type="KEGG" id="nli:G3M70_14030"/>
<dbReference type="GO" id="GO:0015628">
    <property type="term" value="P:protein secretion by the type II secretion system"/>
    <property type="evidence" value="ECO:0007669"/>
    <property type="project" value="InterPro"/>
</dbReference>
<dbReference type="GO" id="GO:0005886">
    <property type="term" value="C:plasma membrane"/>
    <property type="evidence" value="ECO:0007669"/>
    <property type="project" value="TreeGrafter"/>
</dbReference>
<dbReference type="FunFam" id="3.40.50.300:FF:000398">
    <property type="entry name" value="Type IV pilus assembly ATPase PilB"/>
    <property type="match status" value="1"/>
</dbReference>
<keyword evidence="3" id="KW-0547">Nucleotide-binding</keyword>
<dbReference type="InterPro" id="IPR001482">
    <property type="entry name" value="T2SS/T4SS_dom"/>
</dbReference>
<sequence>MTALKKIDPVEKILLEHNQITPDAIEEIRKNKLQNGKFLGRALVEHGYLHVQTLLETLSKDLGYPYITKEQYPRDQLPVPDLQFPEGYLKEKTVFPLAVENGSLTLAVFDPFDWSTFEDLKISTGKDIKLTLSAPEDIQEAIENYYGLGGSAMDRMVGDISDEDADLDQDWENTEHIRDMASEAPVIKLVNHIINQAIETGASDIHLEPFMEELALRYRIDGMLYDFEAPPKRLQSAISTRIKIMAKLDISERRLPQDGKIRVKTQGKDIDIRVSTLPTIYGESVVMRILDRGNIVVDLEHLGFPKKELELFQQLIKKPYGMILVTGPTGSGKTTTLYAGLSKINTPDKKIVTIEDPVEYQLRGINQIHVKPQIGLTFANGLRSIVRQDPDVIMIGEIRDPETADIAIQAALTGHLVFSTVHTNDAAGAITRLQDMGVESFLLSSAVLGVLAQRLVRVICTECKVSYELDNETKSELGIKKDRSVKAYRGTGCKNCNTTGYKGRMGIYELLIIDDSIRKLILTKSGAQTIRDRGRKLGMNVLREDGLRKVIRGLTTVEEIMRVTQADQVG</sequence>
<comment type="similarity">
    <text evidence="1">Belongs to the GSP E family.</text>
</comment>
<gene>
    <name evidence="10" type="primary">gspE</name>
    <name evidence="10" type="ORF">G3M70_14030</name>
</gene>
<dbReference type="Pfam" id="PF05157">
    <property type="entry name" value="MshEN"/>
    <property type="match status" value="1"/>
</dbReference>
<evidence type="ECO:0000313" key="10">
    <source>
        <dbReference type="EMBL" id="QPJ62930.1"/>
    </source>
</evidence>
<keyword evidence="6" id="KW-1278">Translocase</keyword>
<dbReference type="NCBIfam" id="TIGR02533">
    <property type="entry name" value="type_II_gspE"/>
    <property type="match status" value="1"/>
</dbReference>
<protein>
    <recommendedName>
        <fullName evidence="7">protein-secreting ATPase</fullName>
        <ecNumber evidence="7">7.4.2.8</ecNumber>
    </recommendedName>
</protein>
<evidence type="ECO:0000256" key="4">
    <source>
        <dbReference type="ARBA" id="ARBA00022840"/>
    </source>
</evidence>
<dbReference type="Proteomes" id="UP000594688">
    <property type="component" value="Chromosome"/>
</dbReference>
<dbReference type="GO" id="GO:0015627">
    <property type="term" value="C:type II protein secretion system complex"/>
    <property type="evidence" value="ECO:0007669"/>
    <property type="project" value="InterPro"/>
</dbReference>
<dbReference type="EC" id="7.4.2.8" evidence="7"/>
<evidence type="ECO:0000256" key="1">
    <source>
        <dbReference type="ARBA" id="ARBA00006611"/>
    </source>
</evidence>
<evidence type="ECO:0000313" key="11">
    <source>
        <dbReference type="Proteomes" id="UP000594688"/>
    </source>
</evidence>
<dbReference type="InterPro" id="IPR013369">
    <property type="entry name" value="T2SS_GspE"/>
</dbReference>
<dbReference type="PROSITE" id="PS00662">
    <property type="entry name" value="T2SP_E"/>
    <property type="match status" value="1"/>
</dbReference>
<keyword evidence="2" id="KW-0813">Transport</keyword>
<dbReference type="GO" id="GO:0008564">
    <property type="term" value="F:protein-exporting ATPase activity"/>
    <property type="evidence" value="ECO:0007669"/>
    <property type="project" value="UniProtKB-EC"/>
</dbReference>